<dbReference type="EMBL" id="HACG01025151">
    <property type="protein sequence ID" value="CEK72016.1"/>
    <property type="molecule type" value="Transcribed_RNA"/>
</dbReference>
<organism evidence="3">
    <name type="scientific">Arion vulgaris</name>
    <dbReference type="NCBI Taxonomy" id="1028688"/>
    <lineage>
        <taxon>Eukaryota</taxon>
        <taxon>Metazoa</taxon>
        <taxon>Spiralia</taxon>
        <taxon>Lophotrochozoa</taxon>
        <taxon>Mollusca</taxon>
        <taxon>Gastropoda</taxon>
        <taxon>Heterobranchia</taxon>
        <taxon>Euthyneura</taxon>
        <taxon>Panpulmonata</taxon>
        <taxon>Eupulmonata</taxon>
        <taxon>Stylommatophora</taxon>
        <taxon>Helicina</taxon>
        <taxon>Arionoidea</taxon>
        <taxon>Arionidae</taxon>
        <taxon>Arion</taxon>
    </lineage>
</organism>
<feature type="domain" description="Tudor" evidence="2">
    <location>
        <begin position="2"/>
        <end position="62"/>
    </location>
</feature>
<dbReference type="Gene3D" id="2.30.30.140">
    <property type="match status" value="1"/>
</dbReference>
<proteinExistence type="predicted"/>
<feature type="compositionally biased region" description="Basic and acidic residues" evidence="1">
    <location>
        <begin position="90"/>
        <end position="100"/>
    </location>
</feature>
<accession>A0A0B6ZW23</accession>
<sequence length="120" mass="13640">LPLSVGTRCLAKYWEDQLFHPAVVTAVNEGGRSLVVEFLGYGNIEQVDITEIQLQTHPASYSMLGINPFFPGSAPFSEAPPFDFNTSGNFHDRSYSEGRHYNNQIRPTQEYYQPPKSRYH</sequence>
<dbReference type="SUPFAM" id="SSF63748">
    <property type="entry name" value="Tudor/PWWP/MBT"/>
    <property type="match status" value="1"/>
</dbReference>
<evidence type="ECO:0000259" key="2">
    <source>
        <dbReference type="PROSITE" id="PS50304"/>
    </source>
</evidence>
<feature type="region of interest" description="Disordered" evidence="1">
    <location>
        <begin position="84"/>
        <end position="103"/>
    </location>
</feature>
<dbReference type="AlphaFoldDB" id="A0A0B6ZW23"/>
<evidence type="ECO:0000313" key="3">
    <source>
        <dbReference type="EMBL" id="CEK72016.1"/>
    </source>
</evidence>
<feature type="non-terminal residue" evidence="3">
    <location>
        <position position="1"/>
    </location>
</feature>
<reference evidence="3" key="1">
    <citation type="submission" date="2014-12" db="EMBL/GenBank/DDBJ databases">
        <title>Insight into the proteome of Arion vulgaris.</title>
        <authorList>
            <person name="Aradska J."/>
            <person name="Bulat T."/>
            <person name="Smidak R."/>
            <person name="Sarate P."/>
            <person name="Gangsoo J."/>
            <person name="Sialana F."/>
            <person name="Bilban M."/>
            <person name="Lubec G."/>
        </authorList>
    </citation>
    <scope>NUCLEOTIDE SEQUENCE</scope>
    <source>
        <tissue evidence="3">Skin</tissue>
    </source>
</reference>
<protein>
    <recommendedName>
        <fullName evidence="2">Tudor domain-containing protein</fullName>
    </recommendedName>
</protein>
<dbReference type="SMART" id="SM00333">
    <property type="entry name" value="TUDOR"/>
    <property type="match status" value="1"/>
</dbReference>
<dbReference type="InterPro" id="IPR002999">
    <property type="entry name" value="Tudor"/>
</dbReference>
<evidence type="ECO:0000256" key="1">
    <source>
        <dbReference type="SAM" id="MobiDB-lite"/>
    </source>
</evidence>
<dbReference type="PROSITE" id="PS50304">
    <property type="entry name" value="TUDOR"/>
    <property type="match status" value="1"/>
</dbReference>
<gene>
    <name evidence="3" type="primary">ORF80771</name>
</gene>
<name>A0A0B6ZW23_9EUPU</name>